<evidence type="ECO:0000256" key="2">
    <source>
        <dbReference type="SAM" id="MobiDB-lite"/>
    </source>
</evidence>
<feature type="non-terminal residue" evidence="3">
    <location>
        <position position="1"/>
    </location>
</feature>
<keyword evidence="1" id="KW-0539">Nucleus</keyword>
<keyword evidence="1" id="KW-0804">Transcription</keyword>
<dbReference type="AlphaFoldDB" id="N6TF80"/>
<dbReference type="GO" id="GO:0003712">
    <property type="term" value="F:transcription coregulator activity"/>
    <property type="evidence" value="ECO:0007669"/>
    <property type="project" value="InterPro"/>
</dbReference>
<comment type="subcellular location">
    <subcellularLocation>
        <location evidence="1">Nucleus</location>
    </subcellularLocation>
</comment>
<dbReference type="HOGENOM" id="CLU_2055006_0_0_1"/>
<comment type="function">
    <text evidence="1">Component of the Mediator complex, a coactivator involved in the regulated transcription of nearly all RNA polymerase II-dependent genes. Mediator functions as a bridge to convey information from gene-specific regulatory proteins to the basal RNA polymerase II transcription machinery. Mediator is recruited to promoters by direct interactions with regulatory proteins and serves as a scaffold for the assembly of a functional preinitiation complex with RNA polymerase II and the general transcription factors.</text>
</comment>
<dbReference type="OrthoDB" id="442460at2759"/>
<feature type="region of interest" description="Disordered" evidence="2">
    <location>
        <begin position="33"/>
        <end position="92"/>
    </location>
</feature>
<dbReference type="EMBL" id="KB740764">
    <property type="protein sequence ID" value="ENN79019.1"/>
    <property type="molecule type" value="Genomic_DNA"/>
</dbReference>
<sequence length="138" mass="15099">MENHVFQKAKNREEYLSFVARLILHVREMNKKPGQLSGVPGGQQQQAPGMPDPINALQNLASQGSRNSMVGMGGPPQANQMRGPGQGNANLLQPINQPQIMMGGGMPGNMGLQVTFFKPKIPQCSKKPVSFRFPEFRT</sequence>
<gene>
    <name evidence="1" type="primary">MED15</name>
    <name evidence="3" type="ORF">YQE_04521</name>
</gene>
<organism evidence="3">
    <name type="scientific">Dendroctonus ponderosae</name>
    <name type="common">Mountain pine beetle</name>
    <dbReference type="NCBI Taxonomy" id="77166"/>
    <lineage>
        <taxon>Eukaryota</taxon>
        <taxon>Metazoa</taxon>
        <taxon>Ecdysozoa</taxon>
        <taxon>Arthropoda</taxon>
        <taxon>Hexapoda</taxon>
        <taxon>Insecta</taxon>
        <taxon>Pterygota</taxon>
        <taxon>Neoptera</taxon>
        <taxon>Endopterygota</taxon>
        <taxon>Coleoptera</taxon>
        <taxon>Polyphaga</taxon>
        <taxon>Cucujiformia</taxon>
        <taxon>Curculionidae</taxon>
        <taxon>Scolytinae</taxon>
        <taxon>Dendroctonus</taxon>
    </lineage>
</organism>
<dbReference type="GO" id="GO:0005634">
    <property type="term" value="C:nucleus"/>
    <property type="evidence" value="ECO:0007669"/>
    <property type="project" value="UniProtKB-SubCell"/>
</dbReference>
<evidence type="ECO:0000313" key="3">
    <source>
        <dbReference type="EMBL" id="ENN79019.1"/>
    </source>
</evidence>
<dbReference type="GO" id="GO:0006355">
    <property type="term" value="P:regulation of DNA-templated transcription"/>
    <property type="evidence" value="ECO:0007669"/>
    <property type="project" value="InterPro"/>
</dbReference>
<accession>N6TF80</accession>
<keyword evidence="1" id="KW-0805">Transcription regulation</keyword>
<feature type="compositionally biased region" description="Low complexity" evidence="2">
    <location>
        <begin position="42"/>
        <end position="53"/>
    </location>
</feature>
<dbReference type="InterPro" id="IPR019087">
    <property type="entry name" value="Med15_N"/>
</dbReference>
<dbReference type="InterPro" id="IPR036529">
    <property type="entry name" value="KIX_dom_sf"/>
</dbReference>
<comment type="subunit">
    <text evidence="1">Component of the Mediator complex.</text>
</comment>
<keyword evidence="1" id="KW-0010">Activator</keyword>
<evidence type="ECO:0000256" key="1">
    <source>
        <dbReference type="RuleBase" id="RU364148"/>
    </source>
</evidence>
<comment type="similarity">
    <text evidence="1">Belongs to the Mediator complex subunit 15 family.</text>
</comment>
<proteinExistence type="inferred from homology"/>
<dbReference type="Pfam" id="PF09606">
    <property type="entry name" value="Med15_N"/>
    <property type="match status" value="1"/>
</dbReference>
<reference evidence="3" key="1">
    <citation type="journal article" date="2013" name="Genome Biol.">
        <title>Draft genome of the mountain pine beetle, Dendroctonus ponderosae Hopkins, a major forest pest.</title>
        <authorList>
            <person name="Keeling C.I."/>
            <person name="Yuen M.M."/>
            <person name="Liao N.Y."/>
            <person name="Docking T.R."/>
            <person name="Chan S.K."/>
            <person name="Taylor G.A."/>
            <person name="Palmquist D.L."/>
            <person name="Jackman S.D."/>
            <person name="Nguyen A."/>
            <person name="Li M."/>
            <person name="Henderson H."/>
            <person name="Janes J.K."/>
            <person name="Zhao Y."/>
            <person name="Pandoh P."/>
            <person name="Moore R."/>
            <person name="Sperling F.A."/>
            <person name="Huber D.P."/>
            <person name="Birol I."/>
            <person name="Jones S.J."/>
            <person name="Bohlmann J."/>
        </authorList>
    </citation>
    <scope>NUCLEOTIDE SEQUENCE</scope>
</reference>
<dbReference type="PANTHER" id="PTHR31804">
    <property type="entry name" value="MEDIATOR OF RNA POLYMERASE II TRANSCRIPTION SUBUNIT 15"/>
    <property type="match status" value="1"/>
</dbReference>
<name>N6TF80_DENPD</name>
<dbReference type="Gene3D" id="1.10.246.20">
    <property type="entry name" value="Coactivator CBP, KIX domain"/>
    <property type="match status" value="1"/>
</dbReference>
<dbReference type="PANTHER" id="PTHR31804:SF3">
    <property type="entry name" value="MEDIATOR OF RNA POLYMERASE II TRANSCRIPTION SUBUNIT 15"/>
    <property type="match status" value="1"/>
</dbReference>
<feature type="compositionally biased region" description="Polar residues" evidence="2">
    <location>
        <begin position="56"/>
        <end position="68"/>
    </location>
</feature>
<protein>
    <recommendedName>
        <fullName evidence="1">Mediator of RNA polymerase II transcription subunit 15</fullName>
    </recommendedName>
    <alternativeName>
        <fullName evidence="1">Mediator complex subunit 15</fullName>
    </alternativeName>
</protein>